<protein>
    <submittedName>
        <fullName evidence="2">HlyD family secretion protein</fullName>
    </submittedName>
</protein>
<proteinExistence type="predicted"/>
<dbReference type="GO" id="GO:0055085">
    <property type="term" value="P:transmembrane transport"/>
    <property type="evidence" value="ECO:0007669"/>
    <property type="project" value="InterPro"/>
</dbReference>
<dbReference type="PANTHER" id="PTHR30386">
    <property type="entry name" value="MEMBRANE FUSION SUBUNIT OF EMRAB-TOLC MULTIDRUG EFFLUX PUMP"/>
    <property type="match status" value="1"/>
</dbReference>
<dbReference type="EMBL" id="JACDQQ010001583">
    <property type="protein sequence ID" value="MBA0086580.1"/>
    <property type="molecule type" value="Genomic_DNA"/>
</dbReference>
<evidence type="ECO:0000259" key="1">
    <source>
        <dbReference type="Pfam" id="PF25954"/>
    </source>
</evidence>
<gene>
    <name evidence="2" type="ORF">HRJ53_16490</name>
</gene>
<keyword evidence="3" id="KW-1185">Reference proteome</keyword>
<feature type="non-terminal residue" evidence="2">
    <location>
        <position position="1"/>
    </location>
</feature>
<evidence type="ECO:0000313" key="3">
    <source>
        <dbReference type="Proteomes" id="UP000567293"/>
    </source>
</evidence>
<dbReference type="AlphaFoldDB" id="A0A7V8SXP7"/>
<reference evidence="2" key="1">
    <citation type="submission" date="2020-06" db="EMBL/GenBank/DDBJ databases">
        <title>Legume-microbial interactions unlock mineral nutrients during tropical forest succession.</title>
        <authorList>
            <person name="Epihov D.Z."/>
        </authorList>
    </citation>
    <scope>NUCLEOTIDE SEQUENCE [LARGE SCALE GENOMIC DNA]</scope>
    <source>
        <strain evidence="2">Pan2503</strain>
    </source>
</reference>
<dbReference type="Pfam" id="PF25954">
    <property type="entry name" value="Beta-barrel_RND_2"/>
    <property type="match status" value="1"/>
</dbReference>
<accession>A0A7V8SXP7</accession>
<feature type="domain" description="CusB-like beta-barrel" evidence="1">
    <location>
        <begin position="113"/>
        <end position="154"/>
    </location>
</feature>
<sequence length="207" mass="22531">QQKVEQAVADEQRFAAELASREADFEQAKSLLRGSEDSAEAERRTKKVLESQEGQLIADLHVKEAALTVAQVNLGYTKIQAPGDGTVGERQVRPGQLVSPGTQVISFVPLTKWVQANYRETQLTNVKVGDPAEIRIDEYPGRVVRGKVLEIAPASGSQFALLPPDNATGNFTKVVQRVPVKIALEDSSFADSLRPGLSVVATVRTRR</sequence>
<name>A0A7V8SXP7_9BACT</name>
<dbReference type="SUPFAM" id="SSF111369">
    <property type="entry name" value="HlyD-like secretion proteins"/>
    <property type="match status" value="1"/>
</dbReference>
<dbReference type="InterPro" id="IPR058792">
    <property type="entry name" value="Beta-barrel_RND_2"/>
</dbReference>
<evidence type="ECO:0000313" key="2">
    <source>
        <dbReference type="EMBL" id="MBA0086580.1"/>
    </source>
</evidence>
<comment type="caution">
    <text evidence="2">The sequence shown here is derived from an EMBL/GenBank/DDBJ whole genome shotgun (WGS) entry which is preliminary data.</text>
</comment>
<dbReference type="PANTHER" id="PTHR30386:SF24">
    <property type="entry name" value="MULTIDRUG RESISTANCE EFFLUX PUMP"/>
    <property type="match status" value="1"/>
</dbReference>
<dbReference type="InterPro" id="IPR050739">
    <property type="entry name" value="MFP"/>
</dbReference>
<dbReference type="Proteomes" id="UP000567293">
    <property type="component" value="Unassembled WGS sequence"/>
</dbReference>
<dbReference type="Gene3D" id="2.40.30.170">
    <property type="match status" value="1"/>
</dbReference>
<organism evidence="2 3">
    <name type="scientific">Candidatus Acidiferrum panamense</name>
    <dbReference type="NCBI Taxonomy" id="2741543"/>
    <lineage>
        <taxon>Bacteria</taxon>
        <taxon>Pseudomonadati</taxon>
        <taxon>Acidobacteriota</taxon>
        <taxon>Terriglobia</taxon>
        <taxon>Candidatus Acidiferrales</taxon>
        <taxon>Candidatus Acidiferrum</taxon>
    </lineage>
</organism>